<dbReference type="InterPro" id="IPR018319">
    <property type="entry name" value="SelA-like"/>
</dbReference>
<dbReference type="EMBL" id="CP036259">
    <property type="protein sequence ID" value="QDR83072.1"/>
    <property type="molecule type" value="Genomic_DNA"/>
</dbReference>
<evidence type="ECO:0000256" key="2">
    <source>
        <dbReference type="ARBA" id="ARBA00022490"/>
    </source>
</evidence>
<protein>
    <recommendedName>
        <fullName evidence="8">L-seryl-tRNA(Sec) selenium transferase</fullName>
        <ecNumber evidence="8">2.9.1.1</ecNumber>
    </recommendedName>
    <alternativeName>
        <fullName evidence="8">Selenocysteine synthase</fullName>
        <shortName evidence="8">Sec synthase</shortName>
    </alternativeName>
    <alternativeName>
        <fullName evidence="8">Selenocysteinyl-tRNA(Sec) synthase</fullName>
    </alternativeName>
</protein>
<dbReference type="Pfam" id="PF03841">
    <property type="entry name" value="SelA"/>
    <property type="match status" value="1"/>
</dbReference>
<evidence type="ECO:0000256" key="3">
    <source>
        <dbReference type="ARBA" id="ARBA00022679"/>
    </source>
</evidence>
<dbReference type="RefSeq" id="WP_144352390.1">
    <property type="nucleotide sequence ID" value="NZ_CP036259.1"/>
</dbReference>
<evidence type="ECO:0000256" key="1">
    <source>
        <dbReference type="ARBA" id="ARBA00001933"/>
    </source>
</evidence>
<reference evidence="11 12" key="1">
    <citation type="submission" date="2019-02" db="EMBL/GenBank/DDBJ databases">
        <title>Closed genome of Sporomusa termitida DSM 4440.</title>
        <authorList>
            <person name="Poehlein A."/>
            <person name="Daniel R."/>
        </authorList>
    </citation>
    <scope>NUCLEOTIDE SEQUENCE [LARGE SCALE GENOMIC DNA]</scope>
    <source>
        <strain evidence="11 12">DSM 4440</strain>
    </source>
</reference>
<dbReference type="PANTHER" id="PTHR32328:SF0">
    <property type="entry name" value="L-SERYL-TRNA(SEC) SELENIUM TRANSFERASE"/>
    <property type="match status" value="1"/>
</dbReference>
<dbReference type="PANTHER" id="PTHR32328">
    <property type="entry name" value="L-SERYL-TRNA(SEC) SELENIUM TRANSFERASE"/>
    <property type="match status" value="1"/>
</dbReference>
<dbReference type="AlphaFoldDB" id="A0A517E0E7"/>
<comment type="subcellular location">
    <subcellularLocation>
        <location evidence="8">Cytoplasm</location>
    </subcellularLocation>
</comment>
<dbReference type="KEGG" id="sted:SPTER_45440"/>
<name>A0A517E0E7_9FIRM</name>
<keyword evidence="12" id="KW-1185">Reference proteome</keyword>
<dbReference type="Pfam" id="PF12390">
    <property type="entry name" value="Se-cys_synth_N"/>
    <property type="match status" value="1"/>
</dbReference>
<keyword evidence="6 8" id="KW-0711">Selenium</keyword>
<evidence type="ECO:0000313" key="11">
    <source>
        <dbReference type="EMBL" id="QDR83072.1"/>
    </source>
</evidence>
<dbReference type="Proteomes" id="UP000320776">
    <property type="component" value="Chromosome"/>
</dbReference>
<comment type="pathway">
    <text evidence="8">Aminoacyl-tRNA biosynthesis; selenocysteinyl-tRNA(Sec) biosynthesis; selenocysteinyl-tRNA(Sec) from L-seryl-tRNA(Sec) (bacterial route): step 1/1.</text>
</comment>
<feature type="domain" description="L-seryl-tRNA selenium transferase N-terminal" evidence="10">
    <location>
        <begin position="8"/>
        <end position="47"/>
    </location>
</feature>
<dbReference type="GO" id="GO:0001717">
    <property type="term" value="P:conversion of seryl-tRNAsec to selenocys-tRNAsec"/>
    <property type="evidence" value="ECO:0007669"/>
    <property type="project" value="UniProtKB-UniRule"/>
</dbReference>
<evidence type="ECO:0000256" key="7">
    <source>
        <dbReference type="ARBA" id="ARBA00044507"/>
    </source>
</evidence>
<evidence type="ECO:0000256" key="6">
    <source>
        <dbReference type="ARBA" id="ARBA00023266"/>
    </source>
</evidence>
<dbReference type="GO" id="GO:0004125">
    <property type="term" value="F:L-seryl-tRNA(Sec) selenium transferase activity"/>
    <property type="evidence" value="ECO:0007669"/>
    <property type="project" value="UniProtKB-UniRule"/>
</dbReference>
<dbReference type="InterPro" id="IPR004534">
    <property type="entry name" value="SelA_trans"/>
</dbReference>
<organism evidence="11 12">
    <name type="scientific">Sporomusa termitida</name>
    <dbReference type="NCBI Taxonomy" id="2377"/>
    <lineage>
        <taxon>Bacteria</taxon>
        <taxon>Bacillati</taxon>
        <taxon>Bacillota</taxon>
        <taxon>Negativicutes</taxon>
        <taxon>Selenomonadales</taxon>
        <taxon>Sporomusaceae</taxon>
        <taxon>Sporomusa</taxon>
    </lineage>
</organism>
<evidence type="ECO:0000256" key="4">
    <source>
        <dbReference type="ARBA" id="ARBA00022898"/>
    </source>
</evidence>
<keyword evidence="5 8" id="KW-0648">Protein biosynthesis</keyword>
<evidence type="ECO:0000259" key="10">
    <source>
        <dbReference type="Pfam" id="PF12390"/>
    </source>
</evidence>
<dbReference type="GO" id="GO:0005737">
    <property type="term" value="C:cytoplasm"/>
    <property type="evidence" value="ECO:0007669"/>
    <property type="project" value="UniProtKB-SubCell"/>
</dbReference>
<dbReference type="HAMAP" id="MF_00423">
    <property type="entry name" value="SelA"/>
    <property type="match status" value="1"/>
</dbReference>
<accession>A0A517E0E7</accession>
<feature type="modified residue" description="N6-(pyridoxal phosphate)lysine" evidence="8 9">
    <location>
        <position position="293"/>
    </location>
</feature>
<comment type="similarity">
    <text evidence="7 8">Belongs to the SelA family.</text>
</comment>
<dbReference type="Gene3D" id="3.90.1150.180">
    <property type="match status" value="1"/>
</dbReference>
<gene>
    <name evidence="8 11" type="primary">selA</name>
    <name evidence="11" type="ORF">SPTER_45440</name>
</gene>
<dbReference type="OrthoDB" id="9787096at2"/>
<evidence type="ECO:0000256" key="5">
    <source>
        <dbReference type="ARBA" id="ARBA00022917"/>
    </source>
</evidence>
<dbReference type="EC" id="2.9.1.1" evidence="8"/>
<comment type="function">
    <text evidence="8">Converts seryl-tRNA(Sec) to selenocysteinyl-tRNA(Sec) required for selenoprotein biosynthesis.</text>
</comment>
<keyword evidence="4 8" id="KW-0663">Pyridoxal phosphate</keyword>
<evidence type="ECO:0000256" key="9">
    <source>
        <dbReference type="PIRSR" id="PIRSR618319-50"/>
    </source>
</evidence>
<dbReference type="GO" id="GO:0001514">
    <property type="term" value="P:selenocysteine incorporation"/>
    <property type="evidence" value="ECO:0007669"/>
    <property type="project" value="UniProtKB-UniRule"/>
</dbReference>
<dbReference type="NCBIfam" id="TIGR00474">
    <property type="entry name" value="selA"/>
    <property type="match status" value="1"/>
</dbReference>
<evidence type="ECO:0000256" key="8">
    <source>
        <dbReference type="HAMAP-Rule" id="MF_00423"/>
    </source>
</evidence>
<dbReference type="InterPro" id="IPR015424">
    <property type="entry name" value="PyrdxlP-dep_Trfase"/>
</dbReference>
<keyword evidence="2 8" id="KW-0963">Cytoplasm</keyword>
<dbReference type="Gene3D" id="3.40.640.10">
    <property type="entry name" value="Type I PLP-dependent aspartate aminotransferase-like (Major domain)"/>
    <property type="match status" value="1"/>
</dbReference>
<keyword evidence="3 8" id="KW-0808">Transferase</keyword>
<dbReference type="UniPathway" id="UPA00906">
    <property type="reaction ID" value="UER00896"/>
</dbReference>
<dbReference type="InterPro" id="IPR025862">
    <property type="entry name" value="SelA_trans_N_dom"/>
</dbReference>
<comment type="catalytic activity">
    <reaction evidence="8">
        <text>L-seryl-tRNA(Sec) + selenophosphate + H(+) = L-selenocysteinyl-tRNA(Sec) + phosphate</text>
        <dbReference type="Rhea" id="RHEA:22728"/>
        <dbReference type="Rhea" id="RHEA-COMP:9742"/>
        <dbReference type="Rhea" id="RHEA-COMP:9743"/>
        <dbReference type="ChEBI" id="CHEBI:15378"/>
        <dbReference type="ChEBI" id="CHEBI:16144"/>
        <dbReference type="ChEBI" id="CHEBI:43474"/>
        <dbReference type="ChEBI" id="CHEBI:78533"/>
        <dbReference type="ChEBI" id="CHEBI:78573"/>
        <dbReference type="EC" id="2.9.1.1"/>
    </reaction>
</comment>
<dbReference type="InterPro" id="IPR015421">
    <property type="entry name" value="PyrdxlP-dep_Trfase_major"/>
</dbReference>
<dbReference type="SUPFAM" id="SSF53383">
    <property type="entry name" value="PLP-dependent transferases"/>
    <property type="match status" value="1"/>
</dbReference>
<comment type="cofactor">
    <cofactor evidence="1 8 9">
        <name>pyridoxal 5'-phosphate</name>
        <dbReference type="ChEBI" id="CHEBI:597326"/>
    </cofactor>
</comment>
<evidence type="ECO:0000313" key="12">
    <source>
        <dbReference type="Proteomes" id="UP000320776"/>
    </source>
</evidence>
<proteinExistence type="inferred from homology"/>
<sequence>MSADNRKLRLIPAIDRLVAVAAAEPDMNKYPRNLIIACLRKVTDQLRTVLVKGDNVDTSPEALVTTARQLLEYQTRSSLRKVINATGVVLHTNLGRAPLGRRAIASVSQIMEGYSTLEYNINSGERGSRYEHVAEKLRQLTGAEDVLIVNNNAAAVLLVLSSVARGREVIVSRGELVEIGGSFRIPDVLKQSGAVLVEVGTTNKTHLGDYEQAIGPNTAAILKVHTSNYCIVGFTSQPDGAGLAALAHKHRLPVIEDLGSGTLRSLAVGGQTEPSVIEQLALGFDLVTFSCDKLLGAGQGGIIAGKAEYIHLMKTHPLLRAVRIDKLSLAALEGTLQDYMAGDPWQDIPVLAMLTITPRALKERAEGLYRLLVQQNPLLTCQVVALNSPVGGGALPAAVLTGYGVAVTLPGISAGCLESRLRQREMPIVVRIQDERVIFDVRCLAERDLPEIAAAFKTMS</sequence>